<evidence type="ECO:0000256" key="1">
    <source>
        <dbReference type="ARBA" id="ARBA00022801"/>
    </source>
</evidence>
<evidence type="ECO:0000259" key="5">
    <source>
        <dbReference type="PROSITE" id="PS51635"/>
    </source>
</evidence>
<dbReference type="InterPro" id="IPR050301">
    <property type="entry name" value="NTE"/>
</dbReference>
<dbReference type="Gene3D" id="3.40.1090.10">
    <property type="entry name" value="Cytosolic phospholipase A2 catalytic domain"/>
    <property type="match status" value="2"/>
</dbReference>
<dbReference type="KEGG" id="buz:AYM40_28025"/>
<dbReference type="InterPro" id="IPR021095">
    <property type="entry name" value="DUF3734"/>
</dbReference>
<dbReference type="InterPro" id="IPR002641">
    <property type="entry name" value="PNPLA_dom"/>
</dbReference>
<evidence type="ECO:0000313" key="7">
    <source>
        <dbReference type="Proteomes" id="UP000076852"/>
    </source>
</evidence>
<keyword evidence="3 4" id="KW-0443">Lipid metabolism</keyword>
<dbReference type="EMBL" id="CP014579">
    <property type="protein sequence ID" value="ANB76122.1"/>
    <property type="molecule type" value="Genomic_DNA"/>
</dbReference>
<dbReference type="PANTHER" id="PTHR14226:SF57">
    <property type="entry name" value="BLR7027 PROTEIN"/>
    <property type="match status" value="1"/>
</dbReference>
<feature type="active site" description="Nucleophile" evidence="4">
    <location>
        <position position="58"/>
    </location>
</feature>
<dbReference type="RefSeq" id="WP_063499372.1">
    <property type="nucleotide sequence ID" value="NZ_CP014579.1"/>
</dbReference>
<proteinExistence type="predicted"/>
<dbReference type="Pfam" id="PF01734">
    <property type="entry name" value="Patatin"/>
    <property type="match status" value="1"/>
</dbReference>
<dbReference type="PROSITE" id="PS51635">
    <property type="entry name" value="PNPLA"/>
    <property type="match status" value="1"/>
</dbReference>
<dbReference type="AlphaFoldDB" id="A0A160FT65"/>
<dbReference type="STRING" id="1804984.AYM40_28025"/>
<evidence type="ECO:0000256" key="4">
    <source>
        <dbReference type="PROSITE-ProRule" id="PRU01161"/>
    </source>
</evidence>
<dbReference type="CDD" id="cd07209">
    <property type="entry name" value="Pat_hypo_Ecoli_Z1214_like"/>
    <property type="match status" value="1"/>
</dbReference>
<gene>
    <name evidence="6" type="ORF">AYM40_28025</name>
</gene>
<keyword evidence="7" id="KW-1185">Reference proteome</keyword>
<dbReference type="SUPFAM" id="SSF52151">
    <property type="entry name" value="FabD/lysophospholipase-like"/>
    <property type="match status" value="1"/>
</dbReference>
<feature type="short sequence motif" description="GXGXXG" evidence="4">
    <location>
        <begin position="29"/>
        <end position="34"/>
    </location>
</feature>
<dbReference type="InterPro" id="IPR016035">
    <property type="entry name" value="Acyl_Trfase/lysoPLipase"/>
</dbReference>
<evidence type="ECO:0000256" key="3">
    <source>
        <dbReference type="ARBA" id="ARBA00023098"/>
    </source>
</evidence>
<dbReference type="GO" id="GO:0016042">
    <property type="term" value="P:lipid catabolic process"/>
    <property type="evidence" value="ECO:0007669"/>
    <property type="project" value="UniProtKB-UniRule"/>
</dbReference>
<accession>A0A160FT65</accession>
<dbReference type="GO" id="GO:0016787">
    <property type="term" value="F:hydrolase activity"/>
    <property type="evidence" value="ECO:0007669"/>
    <property type="project" value="UniProtKB-UniRule"/>
</dbReference>
<dbReference type="Pfam" id="PF12536">
    <property type="entry name" value="DUF3734"/>
    <property type="match status" value="1"/>
</dbReference>
<feature type="active site" description="Proton acceptor" evidence="4">
    <location>
        <position position="227"/>
    </location>
</feature>
<sequence length="425" mass="46647">MRHSQRNTLKQPNHLELPSYDEIGLVLQGGGALGSYQAGVYEGLAEAGVEPSWISGISIGALNTAIIAGNAPEDRVEALRGFWNTICQPADLLGHVGALVPAAFGFPDVGRKWSSMWAAARALTEGQKGFFEPRFSVPIAGVAKKQPNEVSFYDTTALRATLVKYANFDRINDGDVRVSVGAVNVRTGNLVYFDNTQTRLEPEHFMASGALPPGFPAVEIDGEYYWDGGLVSNTPLTEIVKECQHKDTLVFQVDLWSAGGTLPGDFLDIAERTKDIQYSSRTRAITAFVSQSQKHARLIKELLEHIPEKVRRTHPLVQQAQQVADGGAVNVVHLIYKNKFFEGHYKDYEFSNDTMGEHWASGLEDIRRSFGNPNWFDVPSHDLGFVTHDVHRHEAGPAPVSDTSEVVPKSLELVDAMANAPSDAH</sequence>
<evidence type="ECO:0000313" key="6">
    <source>
        <dbReference type="EMBL" id="ANB76122.1"/>
    </source>
</evidence>
<dbReference type="OrthoDB" id="9770965at2"/>
<organism evidence="6 7">
    <name type="scientific">Paraburkholderia phytofirmans OLGA172</name>
    <dbReference type="NCBI Taxonomy" id="1417228"/>
    <lineage>
        <taxon>Bacteria</taxon>
        <taxon>Pseudomonadati</taxon>
        <taxon>Pseudomonadota</taxon>
        <taxon>Betaproteobacteria</taxon>
        <taxon>Burkholderiales</taxon>
        <taxon>Burkholderiaceae</taxon>
        <taxon>Paraburkholderia</taxon>
    </lineage>
</organism>
<protein>
    <recommendedName>
        <fullName evidence="5">PNPLA domain-containing protein</fullName>
    </recommendedName>
</protein>
<feature type="domain" description="PNPLA" evidence="5">
    <location>
        <begin position="25"/>
        <end position="240"/>
    </location>
</feature>
<dbReference type="Proteomes" id="UP000076852">
    <property type="component" value="Chromosome 2"/>
</dbReference>
<evidence type="ECO:0000256" key="2">
    <source>
        <dbReference type="ARBA" id="ARBA00022963"/>
    </source>
</evidence>
<name>A0A160FT65_9BURK</name>
<dbReference type="PANTHER" id="PTHR14226">
    <property type="entry name" value="NEUROPATHY TARGET ESTERASE/SWISS CHEESE D.MELANOGASTER"/>
    <property type="match status" value="1"/>
</dbReference>
<reference evidence="6 7" key="1">
    <citation type="journal article" date="2016" name="Gene">
        <title>PacBio SMRT assembly of a complex multi-replicon genome reveals chlorocatechol degradative operon in a region of genome plasticity.</title>
        <authorList>
            <person name="Ricker N."/>
            <person name="Shen S.Y."/>
            <person name="Goordial J."/>
            <person name="Jin S."/>
            <person name="Fulthorpe R.R."/>
        </authorList>
    </citation>
    <scope>NUCLEOTIDE SEQUENCE [LARGE SCALE GENOMIC DNA]</scope>
    <source>
        <strain evidence="6 7">OLGA172</strain>
    </source>
</reference>
<feature type="short sequence motif" description="GXSXG" evidence="4">
    <location>
        <begin position="56"/>
        <end position="60"/>
    </location>
</feature>
<feature type="short sequence motif" description="DGA/G" evidence="4">
    <location>
        <begin position="227"/>
        <end position="229"/>
    </location>
</feature>
<keyword evidence="2 4" id="KW-0442">Lipid degradation</keyword>
<keyword evidence="1 4" id="KW-0378">Hydrolase</keyword>